<dbReference type="GO" id="GO:0042025">
    <property type="term" value="C:host cell nucleus"/>
    <property type="evidence" value="ECO:0007669"/>
    <property type="project" value="UniProtKB-SubCell"/>
</dbReference>
<dbReference type="EMBL" id="MZ556121">
    <property type="protein sequence ID" value="UBJ26117.1"/>
    <property type="molecule type" value="Genomic_DNA"/>
</dbReference>
<dbReference type="GO" id="GO:0004386">
    <property type="term" value="F:helicase activity"/>
    <property type="evidence" value="ECO:0007669"/>
    <property type="project" value="UniProtKB-KW"/>
</dbReference>
<keyword evidence="9" id="KW-0479">Metal-binding</keyword>
<evidence type="ECO:0000256" key="4">
    <source>
        <dbReference type="ARBA" id="ARBA00022562"/>
    </source>
</evidence>
<evidence type="ECO:0000256" key="9">
    <source>
        <dbReference type="ARBA" id="ARBA00022723"/>
    </source>
</evidence>
<comment type="subcellular location">
    <subcellularLocation>
        <location evidence="2">Host nucleus</location>
    </subcellularLocation>
</comment>
<dbReference type="GO" id="GO:0046872">
    <property type="term" value="F:metal ion binding"/>
    <property type="evidence" value="ECO:0007669"/>
    <property type="project" value="UniProtKB-KW"/>
</dbReference>
<keyword evidence="10" id="KW-0547">Nucleotide-binding</keyword>
<keyword evidence="12" id="KW-0378">Hydrolase</keyword>
<evidence type="ECO:0000259" key="17">
    <source>
        <dbReference type="PROSITE" id="PS52020"/>
    </source>
</evidence>
<dbReference type="PROSITE" id="PS52020">
    <property type="entry name" value="CRESS_DNA_REP"/>
    <property type="match status" value="1"/>
</dbReference>
<organism evidence="18">
    <name type="scientific">Red panda circovirus 5</name>
    <dbReference type="NCBI Taxonomy" id="2863954"/>
    <lineage>
        <taxon>Viruses</taxon>
        <taxon>Monodnaviria</taxon>
        <taxon>Shotokuvirae</taxon>
        <taxon>Cressdnaviricota</taxon>
        <taxon>Arfiviricetes</taxon>
        <taxon>Cirlivirales</taxon>
        <taxon>Circoviridae</taxon>
        <taxon>Circovirus</taxon>
    </lineage>
</organism>
<protein>
    <recommendedName>
        <fullName evidence="3">Replication-associated protein</fullName>
    </recommendedName>
</protein>
<evidence type="ECO:0000256" key="6">
    <source>
        <dbReference type="ARBA" id="ARBA00022695"/>
    </source>
</evidence>
<dbReference type="Pfam" id="PF02407">
    <property type="entry name" value="Viral_Rep"/>
    <property type="match status" value="1"/>
</dbReference>
<evidence type="ECO:0000256" key="16">
    <source>
        <dbReference type="ARBA" id="ARBA00023125"/>
    </source>
</evidence>
<proteinExistence type="predicted"/>
<keyword evidence="13" id="KW-0347">Helicase</keyword>
<dbReference type="GO" id="GO:0005524">
    <property type="term" value="F:ATP binding"/>
    <property type="evidence" value="ECO:0007669"/>
    <property type="project" value="UniProtKB-KW"/>
</dbReference>
<evidence type="ECO:0000256" key="12">
    <source>
        <dbReference type="ARBA" id="ARBA00022801"/>
    </source>
</evidence>
<name>A0A8K1HJH0_9CIRC</name>
<keyword evidence="7" id="KW-0235">DNA replication</keyword>
<accession>A0A8K1HJH0</accession>
<keyword evidence="15" id="KW-0190">Covalent protein-DNA linkage</keyword>
<evidence type="ECO:0000256" key="1">
    <source>
        <dbReference type="ARBA" id="ARBA00001946"/>
    </source>
</evidence>
<dbReference type="GO" id="GO:0003677">
    <property type="term" value="F:DNA binding"/>
    <property type="evidence" value="ECO:0007669"/>
    <property type="project" value="UniProtKB-KW"/>
</dbReference>
<evidence type="ECO:0000256" key="10">
    <source>
        <dbReference type="ARBA" id="ARBA00022741"/>
    </source>
</evidence>
<sequence>MPATENTPGKYWCFTSYHNDCPVFDAGTMQYLVYGGEICPRTERRHWQCYVEFKSNKRRKAVSKMFNGVHLERRNGTAQEAATYCKKDEQFVEHGSIGEVNQGRRSDIHDAASLVAAGQSVRSIAESNPRLFAQYGRGLTFLSAVTNSGRSIRWRDVKCQMWWGKTNLNKTRTWFDKYWDEGCYRFQYGNGKSWWDGYDGEKHILFDEFNCQILLSEMLMLTDGYPMRLECKGSHTYAKWETVTIISNDDPQFFYNSCSTDKRNAFARRFEKLIHFTSEGQIESEYKFAESTVGFFA</sequence>
<keyword evidence="4" id="KW-1048">Host nucleus</keyword>
<keyword evidence="6" id="KW-0548">Nucleotidyltransferase</keyword>
<dbReference type="GO" id="GO:0016787">
    <property type="term" value="F:hydrolase activity"/>
    <property type="evidence" value="ECO:0007669"/>
    <property type="project" value="UniProtKB-KW"/>
</dbReference>
<comment type="cofactor">
    <cofactor evidence="1">
        <name>Mg(2+)</name>
        <dbReference type="ChEBI" id="CHEBI:18420"/>
    </cofactor>
</comment>
<dbReference type="GO" id="GO:0016779">
    <property type="term" value="F:nucleotidyltransferase activity"/>
    <property type="evidence" value="ECO:0007669"/>
    <property type="project" value="UniProtKB-KW"/>
</dbReference>
<dbReference type="InterPro" id="IPR049912">
    <property type="entry name" value="CRESS_DNA_REP"/>
</dbReference>
<keyword evidence="11" id="KW-0255">Endonuclease</keyword>
<evidence type="ECO:0000256" key="15">
    <source>
        <dbReference type="ARBA" id="ARBA00023124"/>
    </source>
</evidence>
<feature type="domain" description="CRESS-DNA virus Rep endonuclease" evidence="17">
    <location>
        <begin position="6"/>
        <end position="97"/>
    </location>
</feature>
<evidence type="ECO:0000256" key="5">
    <source>
        <dbReference type="ARBA" id="ARBA00022679"/>
    </source>
</evidence>
<evidence type="ECO:0000256" key="14">
    <source>
        <dbReference type="ARBA" id="ARBA00022840"/>
    </source>
</evidence>
<keyword evidence="8" id="KW-0540">Nuclease</keyword>
<keyword evidence="5" id="KW-0808">Transferase</keyword>
<evidence type="ECO:0000313" key="18">
    <source>
        <dbReference type="EMBL" id="UBJ26117.1"/>
    </source>
</evidence>
<dbReference type="Gene3D" id="3.40.1310.20">
    <property type="match status" value="1"/>
</dbReference>
<evidence type="ECO:0000256" key="8">
    <source>
        <dbReference type="ARBA" id="ARBA00022722"/>
    </source>
</evidence>
<keyword evidence="16" id="KW-0238">DNA-binding</keyword>
<evidence type="ECO:0000256" key="7">
    <source>
        <dbReference type="ARBA" id="ARBA00022705"/>
    </source>
</evidence>
<dbReference type="InterPro" id="IPR027417">
    <property type="entry name" value="P-loop_NTPase"/>
</dbReference>
<keyword evidence="14" id="KW-0067">ATP-binding</keyword>
<dbReference type="GO" id="GO:0006260">
    <property type="term" value="P:DNA replication"/>
    <property type="evidence" value="ECO:0007669"/>
    <property type="project" value="UniProtKB-KW"/>
</dbReference>
<reference evidence="18" key="1">
    <citation type="submission" date="2021-07" db="EMBL/GenBank/DDBJ databases">
        <title>Communication and adaptive evolution of viruses within giant pandas and their associated organisms in a local ecological environment.</title>
        <authorList>
            <person name="Zhao M."/>
            <person name="Liu S."/>
            <person name="Zhang W."/>
        </authorList>
    </citation>
    <scope>NUCLEOTIDE SEQUENCE</scope>
    <source>
        <strain evidence="18">AliP02cir01-2015</strain>
    </source>
</reference>
<evidence type="ECO:0000256" key="3">
    <source>
        <dbReference type="ARBA" id="ARBA00014531"/>
    </source>
</evidence>
<evidence type="ECO:0000256" key="13">
    <source>
        <dbReference type="ARBA" id="ARBA00022806"/>
    </source>
</evidence>
<dbReference type="Gene3D" id="3.40.50.300">
    <property type="entry name" value="P-loop containing nucleotide triphosphate hydrolases"/>
    <property type="match status" value="1"/>
</dbReference>
<evidence type="ECO:0000256" key="2">
    <source>
        <dbReference type="ARBA" id="ARBA00004147"/>
    </source>
</evidence>
<dbReference type="GO" id="GO:0004519">
    <property type="term" value="F:endonuclease activity"/>
    <property type="evidence" value="ECO:0007669"/>
    <property type="project" value="UniProtKB-KW"/>
</dbReference>
<evidence type="ECO:0000256" key="11">
    <source>
        <dbReference type="ARBA" id="ARBA00022759"/>
    </source>
</evidence>